<dbReference type="EMBL" id="NEXC01000016">
    <property type="protein sequence ID" value="PSN83721.1"/>
    <property type="molecule type" value="Genomic_DNA"/>
</dbReference>
<accession>A0A2R6ABC6</accession>
<dbReference type="Proteomes" id="UP000240880">
    <property type="component" value="Unassembled WGS sequence"/>
</dbReference>
<proteinExistence type="predicted"/>
<evidence type="ECO:0000313" key="2">
    <source>
        <dbReference type="Proteomes" id="UP000240880"/>
    </source>
</evidence>
<sequence length="75" mass="8733">MEYVTVSAKIDKELRKKLAELSIKPSEVIKRALIEEVEQRTREELRKKVKRASVIIAKAGRNNWVRAIRESRSEA</sequence>
<name>A0A2R6ABC6_9ARCH</name>
<evidence type="ECO:0000313" key="1">
    <source>
        <dbReference type="EMBL" id="PSN83721.1"/>
    </source>
</evidence>
<reference evidence="1 2" key="1">
    <citation type="submission" date="2017-04" db="EMBL/GenBank/DDBJ databases">
        <title>Novel microbial lineages endemic to geothermal iron-oxide mats fill important gaps in the evolutionary history of Archaea.</title>
        <authorList>
            <person name="Jay Z.J."/>
            <person name="Beam J.P."/>
            <person name="Dlakic M."/>
            <person name="Rusch D.B."/>
            <person name="Kozubal M.A."/>
            <person name="Inskeep W.P."/>
        </authorList>
    </citation>
    <scope>NUCLEOTIDE SEQUENCE [LARGE SCALE GENOMIC DNA]</scope>
    <source>
        <strain evidence="1">OSP_D</strain>
    </source>
</reference>
<dbReference type="AlphaFoldDB" id="A0A2R6ABC6"/>
<protein>
    <recommendedName>
        <fullName evidence="3">CopG family transcriptional regulator</fullName>
    </recommendedName>
</protein>
<comment type="caution">
    <text evidence="1">The sequence shown here is derived from an EMBL/GenBank/DDBJ whole genome shotgun (WGS) entry which is preliminary data.</text>
</comment>
<organism evidence="1 2">
    <name type="scientific">Candidatus Marsarchaeota G1 archaeon OSP_D</name>
    <dbReference type="NCBI Taxonomy" id="1978155"/>
    <lineage>
        <taxon>Archaea</taxon>
        <taxon>Candidatus Marsarchaeota</taxon>
        <taxon>Candidatus Marsarchaeota group 1</taxon>
    </lineage>
</organism>
<gene>
    <name evidence="1" type="ORF">B9Q01_03645</name>
</gene>
<evidence type="ECO:0008006" key="3">
    <source>
        <dbReference type="Google" id="ProtNLM"/>
    </source>
</evidence>